<dbReference type="CDD" id="cd07377">
    <property type="entry name" value="WHTH_GntR"/>
    <property type="match status" value="1"/>
</dbReference>
<dbReference type="PANTHER" id="PTHR43537">
    <property type="entry name" value="TRANSCRIPTIONAL REGULATOR, GNTR FAMILY"/>
    <property type="match status" value="1"/>
</dbReference>
<dbReference type="InterPro" id="IPR036388">
    <property type="entry name" value="WH-like_DNA-bd_sf"/>
</dbReference>
<evidence type="ECO:0000256" key="2">
    <source>
        <dbReference type="ARBA" id="ARBA00023125"/>
    </source>
</evidence>
<gene>
    <name evidence="5" type="ORF">ISU02_12385</name>
</gene>
<proteinExistence type="predicted"/>
<dbReference type="PRINTS" id="PR00035">
    <property type="entry name" value="HTHGNTR"/>
</dbReference>
<protein>
    <submittedName>
        <fullName evidence="5">FadR family transcriptional regulator</fullName>
    </submittedName>
</protein>
<reference evidence="5 6" key="1">
    <citation type="submission" date="2020-11" db="EMBL/GenBank/DDBJ databases">
        <title>Fusibacter basophilias sp. nov.</title>
        <authorList>
            <person name="Qiu D."/>
        </authorList>
    </citation>
    <scope>NUCLEOTIDE SEQUENCE [LARGE SCALE GENOMIC DNA]</scope>
    <source>
        <strain evidence="5 6">Q10-2</strain>
    </source>
</reference>
<keyword evidence="3" id="KW-0804">Transcription</keyword>
<dbReference type="PANTHER" id="PTHR43537:SF5">
    <property type="entry name" value="UXU OPERON TRANSCRIPTIONAL REGULATOR"/>
    <property type="match status" value="1"/>
</dbReference>
<dbReference type="Gene3D" id="1.10.10.10">
    <property type="entry name" value="Winged helix-like DNA-binding domain superfamily/Winged helix DNA-binding domain"/>
    <property type="match status" value="1"/>
</dbReference>
<keyword evidence="1" id="KW-0805">Transcription regulation</keyword>
<dbReference type="InterPro" id="IPR000524">
    <property type="entry name" value="Tscrpt_reg_HTH_GntR"/>
</dbReference>
<accession>A0ABR9ZTV6</accession>
<dbReference type="EMBL" id="JADKNH010000007">
    <property type="protein sequence ID" value="MBF4693910.1"/>
    <property type="molecule type" value="Genomic_DNA"/>
</dbReference>
<evidence type="ECO:0000313" key="5">
    <source>
        <dbReference type="EMBL" id="MBF4693910.1"/>
    </source>
</evidence>
<comment type="caution">
    <text evidence="5">The sequence shown here is derived from an EMBL/GenBank/DDBJ whole genome shotgun (WGS) entry which is preliminary data.</text>
</comment>
<evidence type="ECO:0000259" key="4">
    <source>
        <dbReference type="PROSITE" id="PS50949"/>
    </source>
</evidence>
<dbReference type="Proteomes" id="UP000614200">
    <property type="component" value="Unassembled WGS sequence"/>
</dbReference>
<dbReference type="SMART" id="SM00345">
    <property type="entry name" value="HTH_GNTR"/>
    <property type="match status" value="1"/>
</dbReference>
<dbReference type="PROSITE" id="PS50949">
    <property type="entry name" value="HTH_GNTR"/>
    <property type="match status" value="1"/>
</dbReference>
<evidence type="ECO:0000256" key="1">
    <source>
        <dbReference type="ARBA" id="ARBA00023015"/>
    </source>
</evidence>
<keyword evidence="2" id="KW-0238">DNA-binding</keyword>
<organism evidence="5 6">
    <name type="scientific">Fusibacter ferrireducens</name>
    <dbReference type="NCBI Taxonomy" id="2785058"/>
    <lineage>
        <taxon>Bacteria</taxon>
        <taxon>Bacillati</taxon>
        <taxon>Bacillota</taxon>
        <taxon>Clostridia</taxon>
        <taxon>Eubacteriales</taxon>
        <taxon>Eubacteriales Family XII. Incertae Sedis</taxon>
        <taxon>Fusibacter</taxon>
    </lineage>
</organism>
<feature type="domain" description="HTH gntR-type" evidence="4">
    <location>
        <begin position="1"/>
        <end position="69"/>
    </location>
</feature>
<evidence type="ECO:0000313" key="6">
    <source>
        <dbReference type="Proteomes" id="UP000614200"/>
    </source>
</evidence>
<evidence type="ECO:0000256" key="3">
    <source>
        <dbReference type="ARBA" id="ARBA00023163"/>
    </source>
</evidence>
<dbReference type="InterPro" id="IPR036390">
    <property type="entry name" value="WH_DNA-bd_sf"/>
</dbReference>
<name>A0ABR9ZTV6_9FIRM</name>
<keyword evidence="6" id="KW-1185">Reference proteome</keyword>
<dbReference type="Pfam" id="PF00392">
    <property type="entry name" value="GntR"/>
    <property type="match status" value="1"/>
</dbReference>
<dbReference type="RefSeq" id="WP_194702151.1">
    <property type="nucleotide sequence ID" value="NZ_JADKNH010000007.1"/>
</dbReference>
<sequence>MTVESQFLKQMARHIVSGTWQTGEKLPPERELVKQFGCSRQTVHNGLIKLSNLGLVTIIPRQGVTVNDYMNTGDFKLLDVLIDFDREELSTELKVNMIHFMMLQIELICKTASHFPFNESLDKRVQEMSHMNSMIDSPIHTKQYAPALNPYNLDRDNMKQMLCDSFFNYFHTLCQSTNNVLFLLLINSFEMGIKNAAAYLFLTPDRAIETILLLSNFNEVFQSGSLDFTSCISTLSSLLEKYWLKGGSNA</sequence>
<dbReference type="SUPFAM" id="SSF46785">
    <property type="entry name" value="Winged helix' DNA-binding domain"/>
    <property type="match status" value="1"/>
</dbReference>